<gene>
    <name evidence="2" type="ORF">BE221DRAFT_190542</name>
</gene>
<name>A0A1Y5IF17_OSTTA</name>
<evidence type="ECO:0000313" key="2">
    <source>
        <dbReference type="EMBL" id="OUS48166.1"/>
    </source>
</evidence>
<dbReference type="GO" id="GO:0009535">
    <property type="term" value="C:chloroplast thylakoid membrane"/>
    <property type="evidence" value="ECO:0007669"/>
    <property type="project" value="TreeGrafter"/>
</dbReference>
<evidence type="ECO:0000256" key="1">
    <source>
        <dbReference type="SAM" id="Phobius"/>
    </source>
</evidence>
<sequence length="260" mass="27348">MRATTRACGATKAGRTRARAWTGRARAMATRAMATESEHAMANVMAIEKDQEMATTTSSRLRGTAAACACACAVLTDVARARAGVYDAVGVPDDEATPLQNVFGVLFTGFSLWYFARAVTRRSGKAREFRVANQLPEEERRKIDEARAAKTRALTAGESFAGGATGLGISVVLYAFATKISASFDGKALPESETVRQISITVRTIVEGLAYLATFVYAANGAGLIALAGQKAMDYANGKDLVDGVSSEENAEGDDGVDGP</sequence>
<dbReference type="Pfam" id="PF11282">
    <property type="entry name" value="DUF3082"/>
    <property type="match status" value="1"/>
</dbReference>
<keyword evidence="1" id="KW-0472">Membrane</keyword>
<dbReference type="PANTHER" id="PTHR35733:SF1">
    <property type="entry name" value="OS02G0307800 PROTEIN"/>
    <property type="match status" value="1"/>
</dbReference>
<dbReference type="PANTHER" id="PTHR35733">
    <property type="entry name" value="OS02G0307800 PROTEIN"/>
    <property type="match status" value="1"/>
</dbReference>
<dbReference type="AlphaFoldDB" id="A0A1Y5IF17"/>
<dbReference type="EMBL" id="KZ155776">
    <property type="protein sequence ID" value="OUS48166.1"/>
    <property type="molecule type" value="Genomic_DNA"/>
</dbReference>
<reference evidence="2" key="1">
    <citation type="submission" date="2017-04" db="EMBL/GenBank/DDBJ databases">
        <title>Population genomics of picophytoplankton unveils novel chromosome hypervariability.</title>
        <authorList>
            <consortium name="DOE Joint Genome Institute"/>
            <person name="Blanc-Mathieu R."/>
            <person name="Krasovec M."/>
            <person name="Hebrard M."/>
            <person name="Yau S."/>
            <person name="Desgranges E."/>
            <person name="Martin J."/>
            <person name="Schackwitz W."/>
            <person name="Kuo A."/>
            <person name="Salin G."/>
            <person name="Donnadieu C."/>
            <person name="Desdevises Y."/>
            <person name="Sanchez-Ferandin S."/>
            <person name="Moreau H."/>
            <person name="Rivals E."/>
            <person name="Grigoriev I.V."/>
            <person name="Grimsley N."/>
            <person name="Eyre-Walker A."/>
            <person name="Piganeau G."/>
        </authorList>
    </citation>
    <scope>NUCLEOTIDE SEQUENCE [LARGE SCALE GENOMIC DNA]</scope>
    <source>
        <strain evidence="2">RCC 1115</strain>
    </source>
</reference>
<proteinExistence type="predicted"/>
<keyword evidence="1" id="KW-1133">Transmembrane helix</keyword>
<dbReference type="InterPro" id="IPR021434">
    <property type="entry name" value="DUF3082"/>
</dbReference>
<organism evidence="2">
    <name type="scientific">Ostreococcus tauri</name>
    <name type="common">Marine green alga</name>
    <dbReference type="NCBI Taxonomy" id="70448"/>
    <lineage>
        <taxon>Eukaryota</taxon>
        <taxon>Viridiplantae</taxon>
        <taxon>Chlorophyta</taxon>
        <taxon>Mamiellophyceae</taxon>
        <taxon>Mamiellales</taxon>
        <taxon>Bathycoccaceae</taxon>
        <taxon>Ostreococcus</taxon>
    </lineage>
</organism>
<protein>
    <submittedName>
        <fullName evidence="2">Uncharacterized protein</fullName>
    </submittedName>
</protein>
<feature type="transmembrane region" description="Helical" evidence="1">
    <location>
        <begin position="160"/>
        <end position="177"/>
    </location>
</feature>
<keyword evidence="1" id="KW-0812">Transmembrane</keyword>
<feature type="transmembrane region" description="Helical" evidence="1">
    <location>
        <begin position="102"/>
        <end position="120"/>
    </location>
</feature>
<accession>A0A1Y5IF17</accession>
<feature type="transmembrane region" description="Helical" evidence="1">
    <location>
        <begin position="209"/>
        <end position="229"/>
    </location>
</feature>
<dbReference type="Proteomes" id="UP000195557">
    <property type="component" value="Unassembled WGS sequence"/>
</dbReference>